<evidence type="ECO:0000313" key="1">
    <source>
        <dbReference type="EMBL" id="KKU34059.1"/>
    </source>
</evidence>
<reference evidence="1 2" key="1">
    <citation type="journal article" date="2015" name="Nature">
        <title>rRNA introns, odd ribosomes, and small enigmatic genomes across a large radiation of phyla.</title>
        <authorList>
            <person name="Brown C.T."/>
            <person name="Hug L.A."/>
            <person name="Thomas B.C."/>
            <person name="Sharon I."/>
            <person name="Castelle C.J."/>
            <person name="Singh A."/>
            <person name="Wilkins M.J."/>
            <person name="Williams K.H."/>
            <person name="Banfield J.F."/>
        </authorList>
    </citation>
    <scope>NUCLEOTIDE SEQUENCE [LARGE SCALE GENOMIC DNA]</scope>
</reference>
<proteinExistence type="predicted"/>
<dbReference type="Proteomes" id="UP000034705">
    <property type="component" value="Unassembled WGS sequence"/>
</dbReference>
<comment type="caution">
    <text evidence="1">The sequence shown here is derived from an EMBL/GenBank/DDBJ whole genome shotgun (WGS) entry which is preliminary data.</text>
</comment>
<name>A0A0G1PMM9_9BACT</name>
<gene>
    <name evidence="1" type="ORF">UX45_C0004G0010</name>
</gene>
<protein>
    <submittedName>
        <fullName evidence="1">Uncharacterized protein</fullName>
    </submittedName>
</protein>
<organism evidence="1 2">
    <name type="scientific">Candidatus Uhrbacteria bacterium GW2011_GWF2_46_218</name>
    <dbReference type="NCBI Taxonomy" id="1619001"/>
    <lineage>
        <taxon>Bacteria</taxon>
        <taxon>Candidatus Uhriibacteriota</taxon>
    </lineage>
</organism>
<dbReference type="EMBL" id="LCMG01000004">
    <property type="protein sequence ID" value="KKU34059.1"/>
    <property type="molecule type" value="Genomic_DNA"/>
</dbReference>
<accession>A0A0G1PMM9</accession>
<evidence type="ECO:0000313" key="2">
    <source>
        <dbReference type="Proteomes" id="UP000034705"/>
    </source>
</evidence>
<sequence>MIIWKSELSLTEQVRYPGRREIVSTNNAQVQKFLKELNVPMVSFSAPISTGEVPALIGMRIRIHSITTCAQNDENAVLVRWSVTFSPAHEHVTRRMFARADRVRYSIQIDIEQMLLGLTAILRPEHEGGVVDIFYFLTPNHLPIMWFVPDAFEGLRYEARTAEAINRRVHATYYFFLPRSWVDPLTKRVGIPTARFFLGDRLSEKIPIPVSVPTVPLMDRWKENETREACRRLFEKQLQRPLDSLWRAIFVENPSSARELQERHGYKFQGQDHTVFDAGGKLADMMKAYERNIANLGNLTLFGG</sequence>
<dbReference type="AlphaFoldDB" id="A0A0G1PMM9"/>